<organism evidence="3 4">
    <name type="scientific">Hypholoma sublateritium (strain FD-334 SS-4)</name>
    <dbReference type="NCBI Taxonomy" id="945553"/>
    <lineage>
        <taxon>Eukaryota</taxon>
        <taxon>Fungi</taxon>
        <taxon>Dikarya</taxon>
        <taxon>Basidiomycota</taxon>
        <taxon>Agaricomycotina</taxon>
        <taxon>Agaricomycetes</taxon>
        <taxon>Agaricomycetidae</taxon>
        <taxon>Agaricales</taxon>
        <taxon>Agaricineae</taxon>
        <taxon>Strophariaceae</taxon>
        <taxon>Hypholoma</taxon>
    </lineage>
</organism>
<feature type="compositionally biased region" description="Low complexity" evidence="2">
    <location>
        <begin position="59"/>
        <end position="81"/>
    </location>
</feature>
<feature type="compositionally biased region" description="Basic and acidic residues" evidence="2">
    <location>
        <begin position="283"/>
        <end position="302"/>
    </location>
</feature>
<gene>
    <name evidence="3" type="ORF">HYPSUDRAFT_205819</name>
</gene>
<evidence type="ECO:0000313" key="4">
    <source>
        <dbReference type="Proteomes" id="UP000054270"/>
    </source>
</evidence>
<evidence type="ECO:0000256" key="1">
    <source>
        <dbReference type="SAM" id="Coils"/>
    </source>
</evidence>
<dbReference type="OrthoDB" id="3235325at2759"/>
<feature type="region of interest" description="Disordered" evidence="2">
    <location>
        <begin position="431"/>
        <end position="456"/>
    </location>
</feature>
<keyword evidence="1" id="KW-0175">Coiled coil</keyword>
<dbReference type="Proteomes" id="UP000054270">
    <property type="component" value="Unassembled WGS sequence"/>
</dbReference>
<feature type="coiled-coil region" evidence="1">
    <location>
        <begin position="91"/>
        <end position="125"/>
    </location>
</feature>
<reference evidence="4" key="1">
    <citation type="submission" date="2014-04" db="EMBL/GenBank/DDBJ databases">
        <title>Evolutionary Origins and Diversification of the Mycorrhizal Mutualists.</title>
        <authorList>
            <consortium name="DOE Joint Genome Institute"/>
            <consortium name="Mycorrhizal Genomics Consortium"/>
            <person name="Kohler A."/>
            <person name="Kuo A."/>
            <person name="Nagy L.G."/>
            <person name="Floudas D."/>
            <person name="Copeland A."/>
            <person name="Barry K.W."/>
            <person name="Cichocki N."/>
            <person name="Veneault-Fourrey C."/>
            <person name="LaButti K."/>
            <person name="Lindquist E.A."/>
            <person name="Lipzen A."/>
            <person name="Lundell T."/>
            <person name="Morin E."/>
            <person name="Murat C."/>
            <person name="Riley R."/>
            <person name="Ohm R."/>
            <person name="Sun H."/>
            <person name="Tunlid A."/>
            <person name="Henrissat B."/>
            <person name="Grigoriev I.V."/>
            <person name="Hibbett D.S."/>
            <person name="Martin F."/>
        </authorList>
    </citation>
    <scope>NUCLEOTIDE SEQUENCE [LARGE SCALE GENOMIC DNA]</scope>
    <source>
        <strain evidence="4">FD-334 SS-4</strain>
    </source>
</reference>
<feature type="region of interest" description="Disordered" evidence="2">
    <location>
        <begin position="53"/>
        <end position="86"/>
    </location>
</feature>
<keyword evidence="4" id="KW-1185">Reference proteome</keyword>
<name>A0A0D2KT73_HYPSF</name>
<accession>A0A0D2KT73</accession>
<evidence type="ECO:0000313" key="3">
    <source>
        <dbReference type="EMBL" id="KJA17837.1"/>
    </source>
</evidence>
<dbReference type="EMBL" id="KN817597">
    <property type="protein sequence ID" value="KJA17837.1"/>
    <property type="molecule type" value="Genomic_DNA"/>
</dbReference>
<evidence type="ECO:0000256" key="2">
    <source>
        <dbReference type="SAM" id="MobiDB-lite"/>
    </source>
</evidence>
<dbReference type="AlphaFoldDB" id="A0A0D2KT73"/>
<feature type="region of interest" description="Disordered" evidence="2">
    <location>
        <begin position="1"/>
        <end position="34"/>
    </location>
</feature>
<dbReference type="STRING" id="945553.A0A0D2KT73"/>
<protein>
    <submittedName>
        <fullName evidence="3">Uncharacterized protein</fullName>
    </submittedName>
</protein>
<feature type="region of interest" description="Disordered" evidence="2">
    <location>
        <begin position="283"/>
        <end position="312"/>
    </location>
</feature>
<proteinExistence type="predicted"/>
<sequence>MESDWSAPHSTLPVHNSTAISLNEGPHNASSYPREPLSKFMFVAERSTSESIGSFYKDSQSPASSGPPISSFSSAESFPSSTRHGPTLEQYRALSSQYREIKLENTELTKNNQILSAKLEALAKAYETLASRIPSTLGTTPIQTETREMNPGVRFWTRQEWTAATADRVVDLDEGTNVGTRGRTRAAQGINVNMKYIEDRNGQSINGHLASDIRRHARAIFVGLALKGYLFTSWTEADHDSLKTYYREMAERFEELRLCANDWKAEMVALDIYRTWRDQWEKRQQKRKMTDKNQIEGNKDCNDSDSSDDEVSLKHGIDRTAHETGRATKKMKGVPNTVAAPPGAAQTQQVAIPNINIIPGTPGCVDASKIGLSYQGSLQPMPSLQGFNIVNPLQSLRNTASPFIGTSSDMPPPPQLVSNVPAFGAFNVMPNNVFQGPPPPPAPTTNSKSRRMRPTKSLTARNLCAIDWCKENKGTSEDFNTFWNGLPKDEKDRYEALSKERSEADKPST</sequence>